<dbReference type="AlphaFoldDB" id="A0AAP0HGN9"/>
<gene>
    <name evidence="2" type="ORF">Scep_030648</name>
</gene>
<organism evidence="2 3">
    <name type="scientific">Stephania cephalantha</name>
    <dbReference type="NCBI Taxonomy" id="152367"/>
    <lineage>
        <taxon>Eukaryota</taxon>
        <taxon>Viridiplantae</taxon>
        <taxon>Streptophyta</taxon>
        <taxon>Embryophyta</taxon>
        <taxon>Tracheophyta</taxon>
        <taxon>Spermatophyta</taxon>
        <taxon>Magnoliopsida</taxon>
        <taxon>Ranunculales</taxon>
        <taxon>Menispermaceae</taxon>
        <taxon>Menispermoideae</taxon>
        <taxon>Cissampelideae</taxon>
        <taxon>Stephania</taxon>
    </lineage>
</organism>
<sequence length="52" mass="5775">MGNRGSISQNMRSSGTPSSIQTIAITSTRKLKNKIDQKNEPLKGLVRNHCNY</sequence>
<feature type="region of interest" description="Disordered" evidence="1">
    <location>
        <begin position="1"/>
        <end position="21"/>
    </location>
</feature>
<dbReference type="EMBL" id="JBBNAG010000013">
    <property type="protein sequence ID" value="KAK9084177.1"/>
    <property type="molecule type" value="Genomic_DNA"/>
</dbReference>
<evidence type="ECO:0000313" key="3">
    <source>
        <dbReference type="Proteomes" id="UP001419268"/>
    </source>
</evidence>
<evidence type="ECO:0000313" key="2">
    <source>
        <dbReference type="EMBL" id="KAK9084177.1"/>
    </source>
</evidence>
<keyword evidence="3" id="KW-1185">Reference proteome</keyword>
<reference evidence="2 3" key="1">
    <citation type="submission" date="2024-01" db="EMBL/GenBank/DDBJ databases">
        <title>Genome assemblies of Stephania.</title>
        <authorList>
            <person name="Yang L."/>
        </authorList>
    </citation>
    <scope>NUCLEOTIDE SEQUENCE [LARGE SCALE GENOMIC DNA]</scope>
    <source>
        <strain evidence="2">JXDWG</strain>
        <tissue evidence="2">Leaf</tissue>
    </source>
</reference>
<evidence type="ECO:0000256" key="1">
    <source>
        <dbReference type="SAM" id="MobiDB-lite"/>
    </source>
</evidence>
<comment type="caution">
    <text evidence="2">The sequence shown here is derived from an EMBL/GenBank/DDBJ whole genome shotgun (WGS) entry which is preliminary data.</text>
</comment>
<dbReference type="Proteomes" id="UP001419268">
    <property type="component" value="Unassembled WGS sequence"/>
</dbReference>
<protein>
    <submittedName>
        <fullName evidence="2">Uncharacterized protein</fullName>
    </submittedName>
</protein>
<accession>A0AAP0HGN9</accession>
<name>A0AAP0HGN9_9MAGN</name>
<proteinExistence type="predicted"/>